<dbReference type="GO" id="GO:0005829">
    <property type="term" value="C:cytosol"/>
    <property type="evidence" value="ECO:0007669"/>
    <property type="project" value="TreeGrafter"/>
</dbReference>
<reference evidence="3 4" key="1">
    <citation type="submission" date="2019-10" db="EMBL/GenBank/DDBJ databases">
        <title>Comparative genomics of sulfur disproportionating microorganisms.</title>
        <authorList>
            <person name="Ward L.M."/>
            <person name="Bertran E."/>
            <person name="Johnston D."/>
        </authorList>
    </citation>
    <scope>NUCLEOTIDE SEQUENCE [LARGE SCALE GENOMIC DNA]</scope>
    <source>
        <strain evidence="3 4">DSM 14055</strain>
    </source>
</reference>
<dbReference type="InterPro" id="IPR001387">
    <property type="entry name" value="Cro/C1-type_HTH"/>
</dbReference>
<dbReference type="CDD" id="cd00093">
    <property type="entry name" value="HTH_XRE"/>
    <property type="match status" value="1"/>
</dbReference>
<dbReference type="InterPro" id="IPR050807">
    <property type="entry name" value="TransReg_Diox_bact_type"/>
</dbReference>
<dbReference type="RefSeq" id="WP_152947192.1">
    <property type="nucleotide sequence ID" value="NZ_WHYR01000028.1"/>
</dbReference>
<evidence type="ECO:0000256" key="1">
    <source>
        <dbReference type="ARBA" id="ARBA00023125"/>
    </source>
</evidence>
<feature type="domain" description="HTH cro/C1-type" evidence="2">
    <location>
        <begin position="34"/>
        <end position="90"/>
    </location>
</feature>
<evidence type="ECO:0000313" key="4">
    <source>
        <dbReference type="Proteomes" id="UP000441717"/>
    </source>
</evidence>
<dbReference type="PANTHER" id="PTHR46797">
    <property type="entry name" value="HTH-TYPE TRANSCRIPTIONAL REGULATOR"/>
    <property type="match status" value="1"/>
</dbReference>
<dbReference type="SMART" id="SM00530">
    <property type="entry name" value="HTH_XRE"/>
    <property type="match status" value="1"/>
</dbReference>
<dbReference type="InterPro" id="IPR010982">
    <property type="entry name" value="Lambda_DNA-bd_dom_sf"/>
</dbReference>
<gene>
    <name evidence="3" type="ORF">GFC01_10905</name>
</gene>
<keyword evidence="1" id="KW-0238">DNA-binding</keyword>
<dbReference type="Pfam" id="PF01381">
    <property type="entry name" value="HTH_3"/>
    <property type="match status" value="1"/>
</dbReference>
<dbReference type="PROSITE" id="PS50943">
    <property type="entry name" value="HTH_CROC1"/>
    <property type="match status" value="1"/>
</dbReference>
<protein>
    <submittedName>
        <fullName evidence="3">Helix-turn-helix domain-containing protein</fullName>
    </submittedName>
</protein>
<dbReference type="SUPFAM" id="SSF47413">
    <property type="entry name" value="lambda repressor-like DNA-binding domains"/>
    <property type="match status" value="1"/>
</dbReference>
<dbReference type="Gene3D" id="1.10.260.40">
    <property type="entry name" value="lambda repressor-like DNA-binding domains"/>
    <property type="match status" value="1"/>
</dbReference>
<name>A0A6N7IS59_9FIRM</name>
<organism evidence="3 4">
    <name type="scientific">Desulfofundulus thermobenzoicus</name>
    <dbReference type="NCBI Taxonomy" id="29376"/>
    <lineage>
        <taxon>Bacteria</taxon>
        <taxon>Bacillati</taxon>
        <taxon>Bacillota</taxon>
        <taxon>Clostridia</taxon>
        <taxon>Eubacteriales</taxon>
        <taxon>Peptococcaceae</taxon>
        <taxon>Desulfofundulus</taxon>
    </lineage>
</organism>
<accession>A0A6N7IS59</accession>
<dbReference type="GO" id="GO:0003677">
    <property type="term" value="F:DNA binding"/>
    <property type="evidence" value="ECO:0007669"/>
    <property type="project" value="UniProtKB-KW"/>
</dbReference>
<dbReference type="OrthoDB" id="428540at2"/>
<evidence type="ECO:0000313" key="3">
    <source>
        <dbReference type="EMBL" id="MQL52761.1"/>
    </source>
</evidence>
<dbReference type="GO" id="GO:0003700">
    <property type="term" value="F:DNA-binding transcription factor activity"/>
    <property type="evidence" value="ECO:0007669"/>
    <property type="project" value="TreeGrafter"/>
</dbReference>
<comment type="caution">
    <text evidence="3">The sequence shown here is derived from an EMBL/GenBank/DDBJ whole genome shotgun (WGS) entry which is preliminary data.</text>
</comment>
<dbReference type="Proteomes" id="UP000441717">
    <property type="component" value="Unassembled WGS sequence"/>
</dbReference>
<keyword evidence="4" id="KW-1185">Reference proteome</keyword>
<dbReference type="PANTHER" id="PTHR46797:SF1">
    <property type="entry name" value="METHYLPHOSPHONATE SYNTHASE"/>
    <property type="match status" value="1"/>
</dbReference>
<sequence>MTTFREHLKEQLKDPTFCQAWEEGELNYQVARALIKLRLDLNLTQQELARRAGVPQSVIARLESGKHLPSLRSLEKIAKNLGLQVKLDLVPDAAKTGDVPAF</sequence>
<dbReference type="AlphaFoldDB" id="A0A6N7IS59"/>
<proteinExistence type="predicted"/>
<evidence type="ECO:0000259" key="2">
    <source>
        <dbReference type="PROSITE" id="PS50943"/>
    </source>
</evidence>
<dbReference type="EMBL" id="WHYR01000028">
    <property type="protein sequence ID" value="MQL52761.1"/>
    <property type="molecule type" value="Genomic_DNA"/>
</dbReference>